<keyword evidence="6 15" id="KW-0349">Heme</keyword>
<evidence type="ECO:0000313" key="20">
    <source>
        <dbReference type="Proteomes" id="UP001302745"/>
    </source>
</evidence>
<comment type="subcellular location">
    <subcellularLocation>
        <location evidence="1">Cell membrane</location>
        <topology evidence="1">Lipid-anchor</topology>
        <topology evidence="1">GPI-anchor</topology>
    </subcellularLocation>
    <subcellularLocation>
        <location evidence="2">Secreted</location>
    </subcellularLocation>
</comment>
<reference evidence="19" key="2">
    <citation type="submission" date="2023-05" db="EMBL/GenBank/DDBJ databases">
        <authorList>
            <consortium name="Lawrence Berkeley National Laboratory"/>
            <person name="Steindorff A."/>
            <person name="Hensen N."/>
            <person name="Bonometti L."/>
            <person name="Westerberg I."/>
            <person name="Brannstrom I.O."/>
            <person name="Guillou S."/>
            <person name="Cros-Aarteil S."/>
            <person name="Calhoun S."/>
            <person name="Haridas S."/>
            <person name="Kuo A."/>
            <person name="Mondo S."/>
            <person name="Pangilinan J."/>
            <person name="Riley R."/>
            <person name="Labutti K."/>
            <person name="Andreopoulos B."/>
            <person name="Lipzen A."/>
            <person name="Chen C."/>
            <person name="Yanf M."/>
            <person name="Daum C."/>
            <person name="Ng V."/>
            <person name="Clum A."/>
            <person name="Ohm R."/>
            <person name="Martin F."/>
            <person name="Silar P."/>
            <person name="Natvig D."/>
            <person name="Lalanne C."/>
            <person name="Gautier V."/>
            <person name="Ament-Velasquez S.L."/>
            <person name="Kruys A."/>
            <person name="Hutchinson M.I."/>
            <person name="Powell A.J."/>
            <person name="Barry K."/>
            <person name="Miller A.N."/>
            <person name="Grigoriev I.V."/>
            <person name="Debuchy R."/>
            <person name="Gladieux P."/>
            <person name="Thoren M.H."/>
            <person name="Johannesson H."/>
        </authorList>
    </citation>
    <scope>NUCLEOTIDE SEQUENCE</scope>
    <source>
        <strain evidence="19">CBS 538.74</strain>
    </source>
</reference>
<feature type="signal peptide" evidence="17">
    <location>
        <begin position="1"/>
        <end position="19"/>
    </location>
</feature>
<evidence type="ECO:0000256" key="1">
    <source>
        <dbReference type="ARBA" id="ARBA00004609"/>
    </source>
</evidence>
<proteinExistence type="inferred from homology"/>
<feature type="binding site" description="axial binding residue" evidence="15">
    <location>
        <position position="50"/>
    </location>
    <ligand>
        <name>heme</name>
        <dbReference type="ChEBI" id="CHEBI:30413"/>
    </ligand>
    <ligandPart>
        <name>Fe</name>
        <dbReference type="ChEBI" id="CHEBI:18248"/>
    </ligandPart>
</feature>
<protein>
    <submittedName>
        <fullName evidence="19">CFEM domain-containing protein</fullName>
    </submittedName>
</protein>
<keyword evidence="12 15" id="KW-1015">Disulfide bond</keyword>
<keyword evidence="20" id="KW-1185">Reference proteome</keyword>
<dbReference type="EMBL" id="MU856896">
    <property type="protein sequence ID" value="KAK4155061.1"/>
    <property type="molecule type" value="Genomic_DNA"/>
</dbReference>
<feature type="compositionally biased region" description="Polar residues" evidence="16">
    <location>
        <begin position="254"/>
        <end position="268"/>
    </location>
</feature>
<dbReference type="GO" id="GO:0098552">
    <property type="term" value="C:side of membrane"/>
    <property type="evidence" value="ECO:0007669"/>
    <property type="project" value="UniProtKB-KW"/>
</dbReference>
<evidence type="ECO:0000256" key="5">
    <source>
        <dbReference type="ARBA" id="ARBA00022525"/>
    </source>
</evidence>
<evidence type="ECO:0000256" key="17">
    <source>
        <dbReference type="SAM" id="SignalP"/>
    </source>
</evidence>
<evidence type="ECO:0000256" key="11">
    <source>
        <dbReference type="ARBA" id="ARBA00023136"/>
    </source>
</evidence>
<evidence type="ECO:0000256" key="9">
    <source>
        <dbReference type="ARBA" id="ARBA00022729"/>
    </source>
</evidence>
<dbReference type="GO" id="GO:0046872">
    <property type="term" value="F:metal ion binding"/>
    <property type="evidence" value="ECO:0007669"/>
    <property type="project" value="UniProtKB-UniRule"/>
</dbReference>
<feature type="region of interest" description="Disordered" evidence="16">
    <location>
        <begin position="189"/>
        <end position="224"/>
    </location>
</feature>
<evidence type="ECO:0000313" key="19">
    <source>
        <dbReference type="EMBL" id="KAK4155061.1"/>
    </source>
</evidence>
<evidence type="ECO:0000259" key="18">
    <source>
        <dbReference type="PROSITE" id="PS52012"/>
    </source>
</evidence>
<keyword evidence="13" id="KW-0325">Glycoprotein</keyword>
<dbReference type="Proteomes" id="UP001302745">
    <property type="component" value="Unassembled WGS sequence"/>
</dbReference>
<dbReference type="InterPro" id="IPR051735">
    <property type="entry name" value="CFEM_domain"/>
</dbReference>
<keyword evidence="4" id="KW-1003">Cell membrane</keyword>
<reference evidence="19" key="1">
    <citation type="journal article" date="2023" name="Mol. Phylogenet. Evol.">
        <title>Genome-scale phylogeny and comparative genomics of the fungal order Sordariales.</title>
        <authorList>
            <person name="Hensen N."/>
            <person name="Bonometti L."/>
            <person name="Westerberg I."/>
            <person name="Brannstrom I.O."/>
            <person name="Guillou S."/>
            <person name="Cros-Aarteil S."/>
            <person name="Calhoun S."/>
            <person name="Haridas S."/>
            <person name="Kuo A."/>
            <person name="Mondo S."/>
            <person name="Pangilinan J."/>
            <person name="Riley R."/>
            <person name="LaButti K."/>
            <person name="Andreopoulos B."/>
            <person name="Lipzen A."/>
            <person name="Chen C."/>
            <person name="Yan M."/>
            <person name="Daum C."/>
            <person name="Ng V."/>
            <person name="Clum A."/>
            <person name="Steindorff A."/>
            <person name="Ohm R.A."/>
            <person name="Martin F."/>
            <person name="Silar P."/>
            <person name="Natvig D.O."/>
            <person name="Lalanne C."/>
            <person name="Gautier V."/>
            <person name="Ament-Velasquez S.L."/>
            <person name="Kruys A."/>
            <person name="Hutchinson M.I."/>
            <person name="Powell A.J."/>
            <person name="Barry K."/>
            <person name="Miller A.N."/>
            <person name="Grigoriev I.V."/>
            <person name="Debuchy R."/>
            <person name="Gladieux P."/>
            <person name="Hiltunen Thoren M."/>
            <person name="Johannesson H."/>
        </authorList>
    </citation>
    <scope>NUCLEOTIDE SEQUENCE</scope>
    <source>
        <strain evidence="19">CBS 538.74</strain>
    </source>
</reference>
<comment type="caution">
    <text evidence="15">Lacks conserved residue(s) required for the propagation of feature annotation.</text>
</comment>
<dbReference type="PANTHER" id="PTHR37928">
    <property type="entry name" value="CFEM DOMAIN PROTEIN (AFU_ORTHOLOGUE AFUA_6G14090)"/>
    <property type="match status" value="1"/>
</dbReference>
<gene>
    <name evidence="19" type="ORF">C8A00DRAFT_32146</name>
</gene>
<evidence type="ECO:0000256" key="13">
    <source>
        <dbReference type="ARBA" id="ARBA00023180"/>
    </source>
</evidence>
<feature type="chain" id="PRO_5042931580" evidence="17">
    <location>
        <begin position="20"/>
        <end position="292"/>
    </location>
</feature>
<evidence type="ECO:0000256" key="12">
    <source>
        <dbReference type="ARBA" id="ARBA00023157"/>
    </source>
</evidence>
<keyword evidence="5" id="KW-0964">Secreted</keyword>
<feature type="region of interest" description="Disordered" evidence="16">
    <location>
        <begin position="106"/>
        <end position="125"/>
    </location>
</feature>
<feature type="compositionally biased region" description="Gly residues" evidence="16">
    <location>
        <begin position="155"/>
        <end position="164"/>
    </location>
</feature>
<evidence type="ECO:0000256" key="14">
    <source>
        <dbReference type="ARBA" id="ARBA00023288"/>
    </source>
</evidence>
<dbReference type="AlphaFoldDB" id="A0AAN6ZZV5"/>
<dbReference type="Pfam" id="PF05730">
    <property type="entry name" value="CFEM"/>
    <property type="match status" value="1"/>
</dbReference>
<feature type="region of interest" description="Disordered" evidence="16">
    <location>
        <begin position="153"/>
        <end position="172"/>
    </location>
</feature>
<feature type="region of interest" description="Disordered" evidence="16">
    <location>
        <begin position="237"/>
        <end position="268"/>
    </location>
</feature>
<keyword evidence="9 17" id="KW-0732">Signal</keyword>
<evidence type="ECO:0000256" key="7">
    <source>
        <dbReference type="ARBA" id="ARBA00022622"/>
    </source>
</evidence>
<feature type="compositionally biased region" description="Low complexity" evidence="16">
    <location>
        <begin position="203"/>
        <end position="224"/>
    </location>
</feature>
<dbReference type="InterPro" id="IPR008427">
    <property type="entry name" value="Extracellular_membr_CFEM_dom"/>
</dbReference>
<dbReference type="PROSITE" id="PS52012">
    <property type="entry name" value="CFEM"/>
    <property type="match status" value="1"/>
</dbReference>
<dbReference type="SMART" id="SM00747">
    <property type="entry name" value="CFEM"/>
    <property type="match status" value="1"/>
</dbReference>
<comment type="similarity">
    <text evidence="3">Belongs to the RBT5 family.</text>
</comment>
<evidence type="ECO:0000256" key="4">
    <source>
        <dbReference type="ARBA" id="ARBA00022475"/>
    </source>
</evidence>
<keyword evidence="10 15" id="KW-0408">Iron</keyword>
<evidence type="ECO:0000256" key="8">
    <source>
        <dbReference type="ARBA" id="ARBA00022723"/>
    </source>
</evidence>
<name>A0AAN6ZZV5_9PEZI</name>
<keyword evidence="7" id="KW-0336">GPI-anchor</keyword>
<keyword evidence="11" id="KW-0472">Membrane</keyword>
<organism evidence="19 20">
    <name type="scientific">Chaetomidium leptoderma</name>
    <dbReference type="NCBI Taxonomy" id="669021"/>
    <lineage>
        <taxon>Eukaryota</taxon>
        <taxon>Fungi</taxon>
        <taxon>Dikarya</taxon>
        <taxon>Ascomycota</taxon>
        <taxon>Pezizomycotina</taxon>
        <taxon>Sordariomycetes</taxon>
        <taxon>Sordariomycetidae</taxon>
        <taxon>Sordariales</taxon>
        <taxon>Chaetomiaceae</taxon>
        <taxon>Chaetomidium</taxon>
    </lineage>
</organism>
<evidence type="ECO:0000256" key="16">
    <source>
        <dbReference type="SAM" id="MobiDB-lite"/>
    </source>
</evidence>
<evidence type="ECO:0000256" key="10">
    <source>
        <dbReference type="ARBA" id="ARBA00023004"/>
    </source>
</evidence>
<evidence type="ECO:0000256" key="2">
    <source>
        <dbReference type="ARBA" id="ARBA00004613"/>
    </source>
</evidence>
<comment type="caution">
    <text evidence="19">The sequence shown here is derived from an EMBL/GenBank/DDBJ whole genome shotgun (WGS) entry which is preliminary data.</text>
</comment>
<evidence type="ECO:0000256" key="15">
    <source>
        <dbReference type="PROSITE-ProRule" id="PRU01356"/>
    </source>
</evidence>
<evidence type="ECO:0000256" key="3">
    <source>
        <dbReference type="ARBA" id="ARBA00010031"/>
    </source>
</evidence>
<feature type="disulfide bond" evidence="15">
    <location>
        <begin position="46"/>
        <end position="53"/>
    </location>
</feature>
<dbReference type="GO" id="GO:0005576">
    <property type="term" value="C:extracellular region"/>
    <property type="evidence" value="ECO:0007669"/>
    <property type="project" value="UniProtKB-SubCell"/>
</dbReference>
<dbReference type="PANTHER" id="PTHR37928:SF1">
    <property type="entry name" value="CFEM DOMAIN PROTEIN (AFU_ORTHOLOGUE AFUA_6G14090)"/>
    <property type="match status" value="1"/>
</dbReference>
<feature type="domain" description="CFEM" evidence="18">
    <location>
        <begin position="1"/>
        <end position="113"/>
    </location>
</feature>
<accession>A0AAN6ZZV5</accession>
<keyword evidence="8 15" id="KW-0479">Metal-binding</keyword>
<sequence>MKTTITAFLALAGAAVVAATDFPADFPECGKLCGSNMLGLAAELGCGANDIACLCGNKDFSNGIRDCSTQACGDAAVASVVIAWGNSLCSGAGSATSAAGSATASAGESASASGGDSASGSGSATANPVVTEVVATITSDGKTFTTTYASTIAGSDGGEGGEGGNASSTPITTSTWTSVITSGDATSTVTGETTIFGKGDGEGATSGSGSTVTSPIVSTKTEGSSTVETTVGTSTFVTSATGGAQNSDGEHQPSESGSQEGASSTSTGLAAHMTAAPALGMLAAAGIAAAFL</sequence>
<dbReference type="GO" id="GO:0005886">
    <property type="term" value="C:plasma membrane"/>
    <property type="evidence" value="ECO:0007669"/>
    <property type="project" value="UniProtKB-SubCell"/>
</dbReference>
<keyword evidence="14" id="KW-0449">Lipoprotein</keyword>
<evidence type="ECO:0000256" key="6">
    <source>
        <dbReference type="ARBA" id="ARBA00022617"/>
    </source>
</evidence>